<proteinExistence type="predicted"/>
<dbReference type="AlphaFoldDB" id="A0A9X4NEG0"/>
<feature type="non-terminal residue" evidence="2">
    <location>
        <position position="97"/>
    </location>
</feature>
<dbReference type="EMBL" id="JAOWLP010000060">
    <property type="protein sequence ID" value="MDG4982525.1"/>
    <property type="molecule type" value="Genomic_DNA"/>
</dbReference>
<name>A0A9X4NEG0_9LACT</name>
<keyword evidence="2" id="KW-0648">Protein biosynthesis</keyword>
<keyword evidence="2" id="KW-0396">Initiation factor</keyword>
<evidence type="ECO:0000313" key="3">
    <source>
        <dbReference type="Proteomes" id="UP001152656"/>
    </source>
</evidence>
<protein>
    <submittedName>
        <fullName evidence="2">Replication initiation factor domain-containing protein</fullName>
    </submittedName>
</protein>
<gene>
    <name evidence="2" type="ORF">OGZ39_12935</name>
</gene>
<feature type="non-terminal residue" evidence="2">
    <location>
        <position position="1"/>
    </location>
</feature>
<reference evidence="2" key="1">
    <citation type="submission" date="2022-10" db="EMBL/GenBank/DDBJ databases">
        <authorList>
            <person name="Turner M.S."/>
            <person name="Huang W."/>
        </authorList>
    </citation>
    <scope>NUCLEOTIDE SEQUENCE</scope>
    <source>
        <strain evidence="2">581</strain>
    </source>
</reference>
<reference evidence="2" key="2">
    <citation type="journal article" date="2023" name="Food Microbiol.">
        <title>Evaluation of the fermentation potential of lactic acid bacteria isolated from herbs, fruits and vegetables as starter cultures in nut-based milk alternatives.</title>
        <authorList>
            <person name="Huang W."/>
            <person name="Dong A."/>
            <person name="Pham H.T."/>
            <person name="Zhou C."/>
            <person name="Huo Z."/>
            <person name="Watjen A.P."/>
            <person name="Prakash S."/>
            <person name="Bang-Berthelsen C.H."/>
            <person name="Turner M.S."/>
        </authorList>
    </citation>
    <scope>NUCLEOTIDE SEQUENCE</scope>
    <source>
        <strain evidence="2">581</strain>
    </source>
</reference>
<dbReference type="Proteomes" id="UP001152656">
    <property type="component" value="Unassembled WGS sequence"/>
</dbReference>
<dbReference type="InterPro" id="IPR040819">
    <property type="entry name" value="Rol_Rep_N"/>
</dbReference>
<organism evidence="2 3">
    <name type="scientific">Lactococcus lactis</name>
    <dbReference type="NCBI Taxonomy" id="1358"/>
    <lineage>
        <taxon>Bacteria</taxon>
        <taxon>Bacillati</taxon>
        <taxon>Bacillota</taxon>
        <taxon>Bacilli</taxon>
        <taxon>Lactobacillales</taxon>
        <taxon>Streptococcaceae</taxon>
        <taxon>Lactococcus</taxon>
    </lineage>
</organism>
<feature type="domain" description="Rolling Circle replication initiation protein N-terminal" evidence="1">
    <location>
        <begin position="45"/>
        <end position="95"/>
    </location>
</feature>
<dbReference type="Pfam" id="PF18106">
    <property type="entry name" value="Rol_Rep_N"/>
    <property type="match status" value="1"/>
</dbReference>
<evidence type="ECO:0000259" key="1">
    <source>
        <dbReference type="Pfam" id="PF18106"/>
    </source>
</evidence>
<accession>A0A9X4NEG0</accession>
<comment type="caution">
    <text evidence="2">The sequence shown here is derived from an EMBL/GenBank/DDBJ whole genome shotgun (WGS) entry which is preliminary data.</text>
</comment>
<evidence type="ECO:0000313" key="2">
    <source>
        <dbReference type="EMBL" id="MDG4982525.1"/>
    </source>
</evidence>
<sequence>LGISLSYYRKMEKGERAVTSEMEEKIRRSFFKKRESSTVFVGTNDYTNIRFQTLNVREVVSKILGLNVENFQLNEYNRYQYPFFISYGHINVYYHDK</sequence>
<dbReference type="GO" id="GO:0003743">
    <property type="term" value="F:translation initiation factor activity"/>
    <property type="evidence" value="ECO:0007669"/>
    <property type="project" value="UniProtKB-KW"/>
</dbReference>